<dbReference type="AlphaFoldDB" id="A0A3M7S1S1"/>
<reference evidence="1 2" key="1">
    <citation type="journal article" date="2018" name="Sci. Rep.">
        <title>Genomic signatures of local adaptation to the degree of environmental predictability in rotifers.</title>
        <authorList>
            <person name="Franch-Gras L."/>
            <person name="Hahn C."/>
            <person name="Garcia-Roger E.M."/>
            <person name="Carmona M.J."/>
            <person name="Serra M."/>
            <person name="Gomez A."/>
        </authorList>
    </citation>
    <scope>NUCLEOTIDE SEQUENCE [LARGE SCALE GENOMIC DNA]</scope>
    <source>
        <strain evidence="1">HYR1</strain>
    </source>
</reference>
<name>A0A3M7S1S1_BRAPC</name>
<keyword evidence="2" id="KW-1185">Reference proteome</keyword>
<proteinExistence type="predicted"/>
<organism evidence="1 2">
    <name type="scientific">Brachionus plicatilis</name>
    <name type="common">Marine rotifer</name>
    <name type="synonym">Brachionus muelleri</name>
    <dbReference type="NCBI Taxonomy" id="10195"/>
    <lineage>
        <taxon>Eukaryota</taxon>
        <taxon>Metazoa</taxon>
        <taxon>Spiralia</taxon>
        <taxon>Gnathifera</taxon>
        <taxon>Rotifera</taxon>
        <taxon>Eurotatoria</taxon>
        <taxon>Monogononta</taxon>
        <taxon>Pseudotrocha</taxon>
        <taxon>Ploima</taxon>
        <taxon>Brachionidae</taxon>
        <taxon>Brachionus</taxon>
    </lineage>
</organism>
<dbReference type="Proteomes" id="UP000276133">
    <property type="component" value="Unassembled WGS sequence"/>
</dbReference>
<comment type="caution">
    <text evidence="1">The sequence shown here is derived from an EMBL/GenBank/DDBJ whole genome shotgun (WGS) entry which is preliminary data.</text>
</comment>
<protein>
    <submittedName>
        <fullName evidence="1">Uncharacterized protein</fullName>
    </submittedName>
</protein>
<evidence type="ECO:0000313" key="2">
    <source>
        <dbReference type="Proteomes" id="UP000276133"/>
    </source>
</evidence>
<evidence type="ECO:0000313" key="1">
    <source>
        <dbReference type="EMBL" id="RNA29580.1"/>
    </source>
</evidence>
<accession>A0A3M7S1S1</accession>
<feature type="non-terminal residue" evidence="1">
    <location>
        <position position="242"/>
    </location>
</feature>
<dbReference type="EMBL" id="REGN01002198">
    <property type="protein sequence ID" value="RNA29580.1"/>
    <property type="molecule type" value="Genomic_DNA"/>
</dbReference>
<gene>
    <name evidence="1" type="ORF">BpHYR1_013502</name>
</gene>
<sequence length="242" mass="27015">MTKQPSTSSSTLTTLLTSTKSYLKYGEIFIENFCRIPVRTGSNGDLLVFTLYDNKTTIPQFNINIYDSLRTIYENMFRKFFGENFVGINVTNVKMIAGAFEFYIHPSVNITFGIQNPNLTLENLTSILSSSNIETTFKEYSLNNDLEPFLSLQSINGCNGTLIYINECSLNNTEPNCGFSNCTINFDCAENSGDSSFSRPQSISSERSTITSTTSSFNSMSYGFFVIEKFCLIPVVNDSNGD</sequence>